<proteinExistence type="inferred from homology"/>
<dbReference type="GO" id="GO:0010181">
    <property type="term" value="F:FMN binding"/>
    <property type="evidence" value="ECO:0007669"/>
    <property type="project" value="UniProtKB-UniRule"/>
</dbReference>
<dbReference type="GO" id="GO:0016655">
    <property type="term" value="F:oxidoreductase activity, acting on NAD(P)H, quinone or similar compound as acceptor"/>
    <property type="evidence" value="ECO:0007669"/>
    <property type="project" value="InterPro"/>
</dbReference>
<accession>A0A545UIS5</accession>
<evidence type="ECO:0000256" key="4">
    <source>
        <dbReference type="ARBA" id="ARBA00023027"/>
    </source>
</evidence>
<evidence type="ECO:0000256" key="1">
    <source>
        <dbReference type="ARBA" id="ARBA00022630"/>
    </source>
</evidence>
<dbReference type="EC" id="1.6.5.-" evidence="6"/>
<dbReference type="GO" id="GO:0016652">
    <property type="term" value="F:oxidoreductase activity, acting on NAD(P)H as acceptor"/>
    <property type="evidence" value="ECO:0007669"/>
    <property type="project" value="UniProtKB-UniRule"/>
</dbReference>
<dbReference type="PANTHER" id="PTHR43741">
    <property type="entry name" value="FMN-DEPENDENT NADH-AZOREDUCTASE 1"/>
    <property type="match status" value="1"/>
</dbReference>
<comment type="similarity">
    <text evidence="6">Belongs to the azoreductase type 1 family.</text>
</comment>
<name>A0A545UIS5_9GAMM</name>
<evidence type="ECO:0000313" key="8">
    <source>
        <dbReference type="EMBL" id="TQV89371.1"/>
    </source>
</evidence>
<comment type="catalytic activity">
    <reaction evidence="5">
        <text>N,N-dimethyl-1,4-phenylenediamine + anthranilate + 2 NAD(+) = 2-(4-dimethylaminophenyl)diazenylbenzoate + 2 NADH + 2 H(+)</text>
        <dbReference type="Rhea" id="RHEA:55872"/>
        <dbReference type="ChEBI" id="CHEBI:15378"/>
        <dbReference type="ChEBI" id="CHEBI:15783"/>
        <dbReference type="ChEBI" id="CHEBI:16567"/>
        <dbReference type="ChEBI" id="CHEBI:57540"/>
        <dbReference type="ChEBI" id="CHEBI:57945"/>
        <dbReference type="ChEBI" id="CHEBI:71579"/>
        <dbReference type="EC" id="1.7.1.17"/>
    </reaction>
    <physiologicalReaction direction="right-to-left" evidence="5">
        <dbReference type="Rhea" id="RHEA:55874"/>
    </physiologicalReaction>
</comment>
<comment type="function">
    <text evidence="6">Also exhibits azoreductase activity. Catalyzes the reductive cleavage of the azo bond in aromatic azo compounds to the corresponding amines.</text>
</comment>
<feature type="binding site" evidence="6">
    <location>
        <position position="11"/>
    </location>
    <ligand>
        <name>FMN</name>
        <dbReference type="ChEBI" id="CHEBI:58210"/>
    </ligand>
</feature>
<comment type="function">
    <text evidence="6">Quinone reductase that provides resistance to thiol-specific stress caused by electrophilic quinones.</text>
</comment>
<keyword evidence="1 6" id="KW-0285">Flavoprotein</keyword>
<evidence type="ECO:0000256" key="5">
    <source>
        <dbReference type="ARBA" id="ARBA00048542"/>
    </source>
</evidence>
<evidence type="ECO:0000313" key="9">
    <source>
        <dbReference type="Proteomes" id="UP000315439"/>
    </source>
</evidence>
<comment type="subunit">
    <text evidence="6">Homodimer.</text>
</comment>
<dbReference type="Proteomes" id="UP000315439">
    <property type="component" value="Unassembled WGS sequence"/>
</dbReference>
<dbReference type="GO" id="GO:0009055">
    <property type="term" value="F:electron transfer activity"/>
    <property type="evidence" value="ECO:0007669"/>
    <property type="project" value="UniProtKB-UniRule"/>
</dbReference>
<comment type="caution">
    <text evidence="6">Lacks conserved residue(s) required for the propagation of feature annotation.</text>
</comment>
<evidence type="ECO:0000256" key="6">
    <source>
        <dbReference type="HAMAP-Rule" id="MF_01216"/>
    </source>
</evidence>
<comment type="catalytic activity">
    <reaction evidence="6">
        <text>2 a quinone + NADH + H(+) = 2 a 1,4-benzosemiquinone + NAD(+)</text>
        <dbReference type="Rhea" id="RHEA:65952"/>
        <dbReference type="ChEBI" id="CHEBI:15378"/>
        <dbReference type="ChEBI" id="CHEBI:57540"/>
        <dbReference type="ChEBI" id="CHEBI:57945"/>
        <dbReference type="ChEBI" id="CHEBI:132124"/>
        <dbReference type="ChEBI" id="CHEBI:134225"/>
    </reaction>
</comment>
<dbReference type="OrthoDB" id="9787136at2"/>
<dbReference type="SUPFAM" id="SSF52218">
    <property type="entry name" value="Flavoproteins"/>
    <property type="match status" value="1"/>
</dbReference>
<evidence type="ECO:0000256" key="2">
    <source>
        <dbReference type="ARBA" id="ARBA00022643"/>
    </source>
</evidence>
<evidence type="ECO:0000259" key="7">
    <source>
        <dbReference type="Pfam" id="PF02525"/>
    </source>
</evidence>
<dbReference type="Pfam" id="PF02525">
    <property type="entry name" value="Flavodoxin_2"/>
    <property type="match status" value="1"/>
</dbReference>
<dbReference type="Gene3D" id="3.40.50.360">
    <property type="match status" value="1"/>
</dbReference>
<dbReference type="InterPro" id="IPR003680">
    <property type="entry name" value="Flavodoxin_fold"/>
</dbReference>
<dbReference type="EMBL" id="VIKS01000001">
    <property type="protein sequence ID" value="TQV89371.1"/>
    <property type="molecule type" value="Genomic_DNA"/>
</dbReference>
<protein>
    <recommendedName>
        <fullName evidence="6">FMN dependent NADH:quinone oxidoreductase</fullName>
        <ecNumber evidence="6">1.6.5.-</ecNumber>
    </recommendedName>
    <alternativeName>
        <fullName evidence="6">Azo-dye reductase</fullName>
    </alternativeName>
    <alternativeName>
        <fullName evidence="6">FMN-dependent NADH-azo compound oxidoreductase</fullName>
    </alternativeName>
    <alternativeName>
        <fullName evidence="6">FMN-dependent NADH-azoreductase</fullName>
        <ecNumber evidence="6">1.7.1.17</ecNumber>
    </alternativeName>
</protein>
<feature type="domain" description="Flavodoxin-like fold" evidence="7">
    <location>
        <begin position="4"/>
        <end position="183"/>
    </location>
</feature>
<dbReference type="InterPro" id="IPR050104">
    <property type="entry name" value="FMN-dep_NADH:Q_OxRdtase_AzoR1"/>
</dbReference>
<dbReference type="RefSeq" id="WP_142891435.1">
    <property type="nucleotide sequence ID" value="NZ_ML660160.1"/>
</dbReference>
<organism evidence="8 9">
    <name type="scientific">Aliikangiella coralliicola</name>
    <dbReference type="NCBI Taxonomy" id="2592383"/>
    <lineage>
        <taxon>Bacteria</taxon>
        <taxon>Pseudomonadati</taxon>
        <taxon>Pseudomonadota</taxon>
        <taxon>Gammaproteobacteria</taxon>
        <taxon>Oceanospirillales</taxon>
        <taxon>Pleioneaceae</taxon>
        <taxon>Aliikangiella</taxon>
    </lineage>
</organism>
<evidence type="ECO:0000256" key="3">
    <source>
        <dbReference type="ARBA" id="ARBA00023002"/>
    </source>
</evidence>
<dbReference type="PANTHER" id="PTHR43741:SF2">
    <property type="entry name" value="FMN-DEPENDENT NADH:QUINONE OXIDOREDUCTASE"/>
    <property type="match status" value="1"/>
</dbReference>
<keyword evidence="3 6" id="KW-0560">Oxidoreductase</keyword>
<keyword evidence="9" id="KW-1185">Reference proteome</keyword>
<dbReference type="AlphaFoldDB" id="A0A545UIS5"/>
<dbReference type="EC" id="1.7.1.17" evidence="6"/>
<comment type="cofactor">
    <cofactor evidence="6">
        <name>FMN</name>
        <dbReference type="ChEBI" id="CHEBI:58210"/>
    </cofactor>
    <text evidence="6">Binds 1 FMN per subunit.</text>
</comment>
<comment type="caution">
    <text evidence="8">The sequence shown here is derived from an EMBL/GenBank/DDBJ whole genome shotgun (WGS) entry which is preliminary data.</text>
</comment>
<reference evidence="8 9" key="1">
    <citation type="submission" date="2019-07" db="EMBL/GenBank/DDBJ databases">
        <title>Draft genome for Aliikangiella sp. M105.</title>
        <authorList>
            <person name="Wang G."/>
        </authorList>
    </citation>
    <scope>NUCLEOTIDE SEQUENCE [LARGE SCALE GENOMIC DNA]</scope>
    <source>
        <strain evidence="8 9">M105</strain>
    </source>
</reference>
<keyword evidence="4 6" id="KW-0520">NAD</keyword>
<gene>
    <name evidence="6" type="primary">azoR</name>
    <name evidence="8" type="ORF">FLL46_00365</name>
</gene>
<dbReference type="InterPro" id="IPR023048">
    <property type="entry name" value="NADH:quinone_OxRdtase_FMN_depd"/>
</dbReference>
<dbReference type="HAMAP" id="MF_01216">
    <property type="entry name" value="Azoreductase_type1"/>
    <property type="match status" value="1"/>
</dbReference>
<sequence length="194" mass="21293">MNTNILQVNSSGRYEGSVTRQLSDAVVAQLKRNEPSLEVTSRDLATGLPFVDEQWIGANFTAPEERNQLHKETLSFSDQLVNELIQAKHIVIASPIYNFSVPAVLKAWIDLVARAKLTFKYTEYGPVGLLENKTAYLVVASGGVPVGSEVDFASRYLKQVLGFLGITDVKVIDASKINIESDDIAIITQQPIEA</sequence>
<dbReference type="InterPro" id="IPR029039">
    <property type="entry name" value="Flavoprotein-like_sf"/>
</dbReference>
<keyword evidence="2 6" id="KW-0288">FMN</keyword>